<keyword evidence="2" id="KW-0238">DNA-binding</keyword>
<evidence type="ECO:0000313" key="7">
    <source>
        <dbReference type="EMBL" id="TFZ00702.1"/>
    </source>
</evidence>
<evidence type="ECO:0000256" key="1">
    <source>
        <dbReference type="ARBA" id="ARBA00023015"/>
    </source>
</evidence>
<feature type="domain" description="HTH luxR-type" evidence="5">
    <location>
        <begin position="196"/>
        <end position="260"/>
    </location>
</feature>
<protein>
    <submittedName>
        <fullName evidence="7">Response regulator transcription factor</fullName>
    </submittedName>
</protein>
<dbReference type="SUPFAM" id="SSF52172">
    <property type="entry name" value="CheY-like"/>
    <property type="match status" value="1"/>
</dbReference>
<sequence>MTDYECRAPGATPTVPIRAQPGGFAIFKNSPCVWPESMAGQPDSPLRVHVVDSDAHVRGVISQELMGDSRTVVAGQAGSLRDGRRLVRDLGFDVLLVDVALSDGAGFDLMAHAKSLNPKAEVIALSKHETDDDAMRAFELGAAGFVVKNSWFVSFVQAVLQVANGGAAITPALSRRLLLKRGASAATHSVPGPSGEVVRIKLSLREHEVLRMIASGLTSSQIGDKLAISSTTVNSHVKNMYHKLHVRSRAQAVSCANTWGLL</sequence>
<keyword evidence="8" id="KW-1185">Reference proteome</keyword>
<dbReference type="Pfam" id="PF00196">
    <property type="entry name" value="GerE"/>
    <property type="match status" value="1"/>
</dbReference>
<dbReference type="GO" id="GO:0006355">
    <property type="term" value="P:regulation of DNA-templated transcription"/>
    <property type="evidence" value="ECO:0007669"/>
    <property type="project" value="InterPro"/>
</dbReference>
<dbReference type="SUPFAM" id="SSF46894">
    <property type="entry name" value="C-terminal effector domain of the bipartite response regulators"/>
    <property type="match status" value="1"/>
</dbReference>
<keyword evidence="4" id="KW-0597">Phosphoprotein</keyword>
<dbReference type="PRINTS" id="PR00038">
    <property type="entry name" value="HTHLUXR"/>
</dbReference>
<dbReference type="Pfam" id="PF00072">
    <property type="entry name" value="Response_reg"/>
    <property type="match status" value="1"/>
</dbReference>
<dbReference type="CDD" id="cd00156">
    <property type="entry name" value="REC"/>
    <property type="match status" value="1"/>
</dbReference>
<dbReference type="OrthoDB" id="3623000at2"/>
<dbReference type="PROSITE" id="PS50043">
    <property type="entry name" value="HTH_LUXR_2"/>
    <property type="match status" value="1"/>
</dbReference>
<dbReference type="PANTHER" id="PTHR44688">
    <property type="entry name" value="DNA-BINDING TRANSCRIPTIONAL ACTIVATOR DEVR_DOSR"/>
    <property type="match status" value="1"/>
</dbReference>
<dbReference type="GO" id="GO:0000160">
    <property type="term" value="P:phosphorelay signal transduction system"/>
    <property type="evidence" value="ECO:0007669"/>
    <property type="project" value="InterPro"/>
</dbReference>
<dbReference type="InterPro" id="IPR000792">
    <property type="entry name" value="Tscrpt_reg_LuxR_C"/>
</dbReference>
<dbReference type="Proteomes" id="UP000298180">
    <property type="component" value="Unassembled WGS sequence"/>
</dbReference>
<dbReference type="Gene3D" id="3.40.50.2300">
    <property type="match status" value="1"/>
</dbReference>
<dbReference type="RefSeq" id="WP_135265040.1">
    <property type="nucleotide sequence ID" value="NZ_SMLM01000003.1"/>
</dbReference>
<dbReference type="InterPro" id="IPR001789">
    <property type="entry name" value="Sig_transdc_resp-reg_receiver"/>
</dbReference>
<evidence type="ECO:0000256" key="4">
    <source>
        <dbReference type="PROSITE-ProRule" id="PRU00169"/>
    </source>
</evidence>
<organism evidence="7 8">
    <name type="scientific">Ramlibacter henchirensis</name>
    <dbReference type="NCBI Taxonomy" id="204072"/>
    <lineage>
        <taxon>Bacteria</taxon>
        <taxon>Pseudomonadati</taxon>
        <taxon>Pseudomonadota</taxon>
        <taxon>Betaproteobacteria</taxon>
        <taxon>Burkholderiales</taxon>
        <taxon>Comamonadaceae</taxon>
        <taxon>Ramlibacter</taxon>
    </lineage>
</organism>
<evidence type="ECO:0000259" key="6">
    <source>
        <dbReference type="PROSITE" id="PS50110"/>
    </source>
</evidence>
<proteinExistence type="predicted"/>
<gene>
    <name evidence="7" type="ORF">EZ313_19840</name>
</gene>
<feature type="domain" description="Response regulatory" evidence="6">
    <location>
        <begin position="47"/>
        <end position="163"/>
    </location>
</feature>
<evidence type="ECO:0000256" key="3">
    <source>
        <dbReference type="ARBA" id="ARBA00023163"/>
    </source>
</evidence>
<evidence type="ECO:0000259" key="5">
    <source>
        <dbReference type="PROSITE" id="PS50043"/>
    </source>
</evidence>
<evidence type="ECO:0000256" key="2">
    <source>
        <dbReference type="ARBA" id="ARBA00023125"/>
    </source>
</evidence>
<reference evidence="7 8" key="1">
    <citation type="submission" date="2019-03" db="EMBL/GenBank/DDBJ databases">
        <title>Ramlibacter henchirensis DSM 14656, whole genome shotgun sequence.</title>
        <authorList>
            <person name="Zhang X."/>
            <person name="Feng G."/>
            <person name="Zhu H."/>
        </authorList>
    </citation>
    <scope>NUCLEOTIDE SEQUENCE [LARGE SCALE GENOMIC DNA]</scope>
    <source>
        <strain evidence="7 8">DSM 14656</strain>
    </source>
</reference>
<keyword evidence="1" id="KW-0805">Transcription regulation</keyword>
<dbReference type="PANTHER" id="PTHR44688:SF16">
    <property type="entry name" value="DNA-BINDING TRANSCRIPTIONAL ACTIVATOR DEVR_DOSR"/>
    <property type="match status" value="1"/>
</dbReference>
<dbReference type="SMART" id="SM00448">
    <property type="entry name" value="REC"/>
    <property type="match status" value="1"/>
</dbReference>
<dbReference type="GO" id="GO:0003677">
    <property type="term" value="F:DNA binding"/>
    <property type="evidence" value="ECO:0007669"/>
    <property type="project" value="UniProtKB-KW"/>
</dbReference>
<accession>A0A4Z0BPL0</accession>
<dbReference type="AlphaFoldDB" id="A0A4Z0BPL0"/>
<dbReference type="PROSITE" id="PS00622">
    <property type="entry name" value="HTH_LUXR_1"/>
    <property type="match status" value="1"/>
</dbReference>
<dbReference type="CDD" id="cd06170">
    <property type="entry name" value="LuxR_C_like"/>
    <property type="match status" value="1"/>
</dbReference>
<evidence type="ECO:0000313" key="8">
    <source>
        <dbReference type="Proteomes" id="UP000298180"/>
    </source>
</evidence>
<dbReference type="SMART" id="SM00421">
    <property type="entry name" value="HTH_LUXR"/>
    <property type="match status" value="1"/>
</dbReference>
<dbReference type="InterPro" id="IPR016032">
    <property type="entry name" value="Sig_transdc_resp-reg_C-effctor"/>
</dbReference>
<dbReference type="PROSITE" id="PS50110">
    <property type="entry name" value="RESPONSE_REGULATORY"/>
    <property type="match status" value="1"/>
</dbReference>
<name>A0A4Z0BPL0_9BURK</name>
<keyword evidence="3" id="KW-0804">Transcription</keyword>
<dbReference type="EMBL" id="SMLM01000003">
    <property type="protein sequence ID" value="TFZ00702.1"/>
    <property type="molecule type" value="Genomic_DNA"/>
</dbReference>
<feature type="modified residue" description="4-aspartylphosphate" evidence="4">
    <location>
        <position position="98"/>
    </location>
</feature>
<dbReference type="InterPro" id="IPR011006">
    <property type="entry name" value="CheY-like_superfamily"/>
</dbReference>
<comment type="caution">
    <text evidence="7">The sequence shown here is derived from an EMBL/GenBank/DDBJ whole genome shotgun (WGS) entry which is preliminary data.</text>
</comment>